<reference evidence="1 2" key="1">
    <citation type="submission" date="2017-06" db="EMBL/GenBank/DDBJ databases">
        <title>Draft Genome Sequence of Natranaerobius trueperi halophilic, alkalithermophilic bacteria from soda lakes.</title>
        <authorList>
            <person name="Zhao B."/>
        </authorList>
    </citation>
    <scope>NUCLEOTIDE SEQUENCE [LARGE SCALE GENOMIC DNA]</scope>
    <source>
        <strain evidence="1 2">DSM 18760</strain>
    </source>
</reference>
<keyword evidence="2" id="KW-1185">Reference proteome</keyword>
<evidence type="ECO:0000313" key="2">
    <source>
        <dbReference type="Proteomes" id="UP000214588"/>
    </source>
</evidence>
<comment type="caution">
    <text evidence="1">The sequence shown here is derived from an EMBL/GenBank/DDBJ whole genome shotgun (WGS) entry which is preliminary data.</text>
</comment>
<proteinExistence type="predicted"/>
<evidence type="ECO:0000313" key="1">
    <source>
        <dbReference type="EMBL" id="OWZ83222.1"/>
    </source>
</evidence>
<organism evidence="1 2">
    <name type="scientific">Natranaerobius trueperi</name>
    <dbReference type="NCBI Taxonomy" id="759412"/>
    <lineage>
        <taxon>Bacteria</taxon>
        <taxon>Bacillati</taxon>
        <taxon>Bacillota</taxon>
        <taxon>Clostridia</taxon>
        <taxon>Natranaerobiales</taxon>
        <taxon>Natranaerobiaceae</taxon>
        <taxon>Natranaerobius</taxon>
    </lineage>
</organism>
<gene>
    <name evidence="1" type="ORF">CDO51_09580</name>
</gene>
<protein>
    <submittedName>
        <fullName evidence="1">Uncharacterized protein</fullName>
    </submittedName>
</protein>
<accession>A0A226BWR7</accession>
<dbReference type="RefSeq" id="WP_089024048.1">
    <property type="nucleotide sequence ID" value="NZ_NIQC01000023.1"/>
</dbReference>
<dbReference type="OrthoDB" id="2111541at2"/>
<dbReference type="EMBL" id="NIQC01000023">
    <property type="protein sequence ID" value="OWZ83222.1"/>
    <property type="molecule type" value="Genomic_DNA"/>
</dbReference>
<dbReference type="Proteomes" id="UP000214588">
    <property type="component" value="Unassembled WGS sequence"/>
</dbReference>
<name>A0A226BWR7_9FIRM</name>
<dbReference type="AlphaFoldDB" id="A0A226BWR7"/>
<sequence length="597" mass="69913">MFIEEEIFKGIRNVGKSKKVKINLFPLATDLFSILKEEGLIEELNNTPLLGNITVRKKDSYTRYDYVMMQQYMYLFVKKKLNSELMLSLGNKVKCKEFTNGIFDIKNSDFKKVPTIADILQILALIYNIGHFKNTFTSSRAAINAIKSDEKLYESFLCNFEFDLHKNIARQIIESNNYYRFHLLNSLLILLSIGRDQLTIKFAINILSEYLTKERSGSEKLEYIFKLFVIIREVSFVTYDLSIAPVPIYIDIHNDKYLETLLMERLSGYNEEKQISNLFKGLNKLLQDNVYNEESNAIIQFDIVQRMTRNIMKHEKTKELFSSSYQEFINGKEDSYAIFNKKYSKRNDFEVSNILKLSFSDEKQSEIIQLIKRLNSTNFVKVAWYYSMSEERIIMLVAIKAKCNQKQKVAFKVIRVILNFLNRLKTSDQENTYHDQVLLTTKFFLYYLFNEHKILLEGGLDKNVCVTLDQGKRKRSKSLKRLLTSYPESHQDNIHEIKVIKSILDSDNNNDLGLTVCSSIVVKDQKDLTRKKAEFDGLILYPNRNEEQIIFVESKNTNRQPSQSKNCLKEKFITLAIPYVEEYIVSQGMNSIYKYSV</sequence>